<name>A0ABX0YKE9_9PSED</name>
<accession>A0ABX0YKE9</accession>
<gene>
    <name evidence="1" type="ORF">HBH25_21935</name>
</gene>
<dbReference type="RefSeq" id="WP_168086080.1">
    <property type="nucleotide sequence ID" value="NZ_JAAVJI010000021.1"/>
</dbReference>
<dbReference type="Proteomes" id="UP000746535">
    <property type="component" value="Unassembled WGS sequence"/>
</dbReference>
<protein>
    <submittedName>
        <fullName evidence="1">Molybdopterin-guanine dinucleotide biosynthesis protein MobC</fullName>
    </submittedName>
</protein>
<dbReference type="InterPro" id="IPR053842">
    <property type="entry name" value="NikA-like"/>
</dbReference>
<organism evidence="1 2">
    <name type="scientific">Pseudomonas quercus</name>
    <dbReference type="NCBI Taxonomy" id="2722792"/>
    <lineage>
        <taxon>Bacteria</taxon>
        <taxon>Pseudomonadati</taxon>
        <taxon>Pseudomonadota</taxon>
        <taxon>Gammaproteobacteria</taxon>
        <taxon>Pseudomonadales</taxon>
        <taxon>Pseudomonadaceae</taxon>
        <taxon>Pseudomonas</taxon>
    </lineage>
</organism>
<evidence type="ECO:0000313" key="2">
    <source>
        <dbReference type="Proteomes" id="UP000746535"/>
    </source>
</evidence>
<keyword evidence="2" id="KW-1185">Reference proteome</keyword>
<dbReference type="Pfam" id="PF21983">
    <property type="entry name" value="NikA-like"/>
    <property type="match status" value="1"/>
</dbReference>
<evidence type="ECO:0000313" key="1">
    <source>
        <dbReference type="EMBL" id="NJP03501.1"/>
    </source>
</evidence>
<reference evidence="1 2" key="1">
    <citation type="submission" date="2020-03" db="EMBL/GenBank/DDBJ databases">
        <authorList>
            <person name="Wang L."/>
            <person name="He N."/>
            <person name="Li Y."/>
            <person name="Fang Y."/>
            <person name="Zhang F."/>
        </authorList>
    </citation>
    <scope>NUCLEOTIDE SEQUENCE [LARGE SCALE GENOMIC DNA]</scope>
    <source>
        <strain evidence="2">hsmgli-8</strain>
    </source>
</reference>
<sequence>MAEQPKKTRVLTLRVTEEDFAEIDKKLKATGMTTSEFLRDVFLSSKVTFNVKESRPVEYQRLLFFYNKASNNINQLAHNVNAANRRGLLSESVYLKWLNKLASIESRFLTGISNVD</sequence>
<dbReference type="EMBL" id="JAAVJI010000021">
    <property type="protein sequence ID" value="NJP03501.1"/>
    <property type="molecule type" value="Genomic_DNA"/>
</dbReference>
<comment type="caution">
    <text evidence="1">The sequence shown here is derived from an EMBL/GenBank/DDBJ whole genome shotgun (WGS) entry which is preliminary data.</text>
</comment>
<proteinExistence type="predicted"/>